<gene>
    <name evidence="2" type="ORF">ADUPG1_000041</name>
</gene>
<dbReference type="Proteomes" id="UP001057375">
    <property type="component" value="Unassembled WGS sequence"/>
</dbReference>
<evidence type="ECO:0000313" key="3">
    <source>
        <dbReference type="Proteomes" id="UP001057375"/>
    </source>
</evidence>
<dbReference type="InterPro" id="IPR050951">
    <property type="entry name" value="Retrovirus_Pol_polyprotein"/>
</dbReference>
<dbReference type="SUPFAM" id="SSF56672">
    <property type="entry name" value="DNA/RNA polymerases"/>
    <property type="match status" value="1"/>
</dbReference>
<feature type="domain" description="Reverse transcriptase" evidence="1">
    <location>
        <begin position="121"/>
        <end position="177"/>
    </location>
</feature>
<evidence type="ECO:0000259" key="1">
    <source>
        <dbReference type="Pfam" id="PF00078"/>
    </source>
</evidence>
<dbReference type="CDD" id="cd01647">
    <property type="entry name" value="RT_LTR"/>
    <property type="match status" value="1"/>
</dbReference>
<sequence>MMSSAYPSILDLMSSSRIALSKHKLNNRGEFKDALFDIIKTYESRVNRLEPACVEEYTLRLKDGTKPIAQKRRSIPQGLFLEVKDQITELKEKGFIRDSKSALASPLVLVDKKDGGAHEMDEMFAALGGMKVFTTLDLKSGYYQVAVEESVRKVLAFNTPFGLFEWNRMPFGVKTAPDDVLVFGKTENEMLENLKMVLDRFGNYNLALNYKKCNFGVKQVKYLGFLVDEQGRRISPEKLDNLKKVKRPQT</sequence>
<dbReference type="InterPro" id="IPR000477">
    <property type="entry name" value="RT_dom"/>
</dbReference>
<dbReference type="Gene3D" id="3.10.10.10">
    <property type="entry name" value="HIV Type 1 Reverse Transcriptase, subunit A, domain 1"/>
    <property type="match status" value="2"/>
</dbReference>
<protein>
    <recommendedName>
        <fullName evidence="1">Reverse transcriptase domain-containing protein</fullName>
    </recommendedName>
</protein>
<reference evidence="2" key="1">
    <citation type="submission" date="2022-03" db="EMBL/GenBank/DDBJ databases">
        <title>Draft genome sequence of Aduncisulcus paluster, a free-living microaerophilic Fornicata.</title>
        <authorList>
            <person name="Yuyama I."/>
            <person name="Kume K."/>
            <person name="Tamura T."/>
            <person name="Inagaki Y."/>
            <person name="Hashimoto T."/>
        </authorList>
    </citation>
    <scope>NUCLEOTIDE SEQUENCE</scope>
    <source>
        <strain evidence="2">NY0171</strain>
    </source>
</reference>
<accession>A0ABQ5K4E8</accession>
<dbReference type="Pfam" id="PF00078">
    <property type="entry name" value="RVT_1"/>
    <property type="match status" value="2"/>
</dbReference>
<dbReference type="PANTHER" id="PTHR37984">
    <property type="entry name" value="PROTEIN CBG26694"/>
    <property type="match status" value="1"/>
</dbReference>
<dbReference type="InterPro" id="IPR043128">
    <property type="entry name" value="Rev_trsase/Diguanyl_cyclase"/>
</dbReference>
<proteinExistence type="predicted"/>
<dbReference type="EMBL" id="BQXS01000015">
    <property type="protein sequence ID" value="GKT27441.1"/>
    <property type="molecule type" value="Genomic_DNA"/>
</dbReference>
<name>A0ABQ5K4E8_9EUKA</name>
<organism evidence="2 3">
    <name type="scientific">Aduncisulcus paluster</name>
    <dbReference type="NCBI Taxonomy" id="2918883"/>
    <lineage>
        <taxon>Eukaryota</taxon>
        <taxon>Metamonada</taxon>
        <taxon>Carpediemonas-like organisms</taxon>
        <taxon>Aduncisulcus</taxon>
    </lineage>
</organism>
<keyword evidence="3" id="KW-1185">Reference proteome</keyword>
<dbReference type="Gene3D" id="3.30.70.270">
    <property type="match status" value="2"/>
</dbReference>
<dbReference type="InterPro" id="IPR043502">
    <property type="entry name" value="DNA/RNA_pol_sf"/>
</dbReference>
<feature type="domain" description="Reverse transcriptase" evidence="1">
    <location>
        <begin position="178"/>
        <end position="225"/>
    </location>
</feature>
<feature type="non-terminal residue" evidence="2">
    <location>
        <position position="250"/>
    </location>
</feature>
<dbReference type="PANTHER" id="PTHR37984:SF5">
    <property type="entry name" value="PROTEIN NYNRIN-LIKE"/>
    <property type="match status" value="1"/>
</dbReference>
<evidence type="ECO:0000313" key="2">
    <source>
        <dbReference type="EMBL" id="GKT27441.1"/>
    </source>
</evidence>
<comment type="caution">
    <text evidence="2">The sequence shown here is derived from an EMBL/GenBank/DDBJ whole genome shotgun (WGS) entry which is preliminary data.</text>
</comment>